<sequence length="197" mass="22435">MKRFLKILIGLLFTTGFILIGYALYHIWDGNYQVEKRIVEAKKIVEQNNNDSQIDPSSLSYQKGETIGILKIPKLKKELPIIEGTDEEELEKGVGHYTGTAYPLQNDQIVLSGHRDTVFRNFGELETGDTFIVELEYGKFKYEIYEMDIVPADDTTVIRSTAPDEILTVTTCYPFHYIGNAPERAIFYAKPVSKGKE</sequence>
<dbReference type="CDD" id="cd05828">
    <property type="entry name" value="Sortase_D_1"/>
    <property type="match status" value="1"/>
</dbReference>
<dbReference type="GeneID" id="92962398"/>
<proteinExistence type="predicted"/>
<keyword evidence="3" id="KW-0812">Transmembrane</keyword>
<protein>
    <recommendedName>
        <fullName evidence="6">Class D sortase</fullName>
    </recommendedName>
</protein>
<dbReference type="Proteomes" id="UP000040576">
    <property type="component" value="Unassembled WGS sequence"/>
</dbReference>
<evidence type="ECO:0000313" key="5">
    <source>
        <dbReference type="Proteomes" id="UP000040576"/>
    </source>
</evidence>
<reference evidence="4 5" key="1">
    <citation type="submission" date="2014-07" db="EMBL/GenBank/DDBJ databases">
        <authorList>
            <person name="Wibberg Daniel"/>
        </authorList>
    </citation>
    <scope>NUCLEOTIDE SEQUENCE [LARGE SCALE GENOMIC DNA]</scope>
</reference>
<dbReference type="NCBIfam" id="TIGR01076">
    <property type="entry name" value="sortase_fam"/>
    <property type="match status" value="1"/>
</dbReference>
<keyword evidence="5" id="KW-1185">Reference proteome</keyword>
<dbReference type="InterPro" id="IPR053525">
    <property type="entry name" value="Sortase_D"/>
</dbReference>
<dbReference type="Pfam" id="PF04203">
    <property type="entry name" value="Sortase"/>
    <property type="match status" value="1"/>
</dbReference>
<dbReference type="SUPFAM" id="SSF63817">
    <property type="entry name" value="Sortase"/>
    <property type="match status" value="1"/>
</dbReference>
<keyword evidence="1" id="KW-0378">Hydrolase</keyword>
<gene>
    <name evidence="4" type="ORF">BT1A1_3010</name>
</gene>
<dbReference type="Gene3D" id="2.40.260.10">
    <property type="entry name" value="Sortase"/>
    <property type="match status" value="1"/>
</dbReference>
<evidence type="ECO:0000313" key="4">
    <source>
        <dbReference type="EMBL" id="CEE02798.1"/>
    </source>
</evidence>
<dbReference type="NCBIfam" id="NF033746">
    <property type="entry name" value="class_D_sortase"/>
    <property type="match status" value="1"/>
</dbReference>
<evidence type="ECO:0000256" key="3">
    <source>
        <dbReference type="SAM" id="Phobius"/>
    </source>
</evidence>
<organism evidence="4 5">
    <name type="scientific">Caldibacillus thermoamylovorans</name>
    <dbReference type="NCBI Taxonomy" id="35841"/>
    <lineage>
        <taxon>Bacteria</taxon>
        <taxon>Bacillati</taxon>
        <taxon>Bacillota</taxon>
        <taxon>Bacilli</taxon>
        <taxon>Bacillales</taxon>
        <taxon>Bacillaceae</taxon>
        <taxon>Caldibacillus</taxon>
    </lineage>
</organism>
<evidence type="ECO:0000256" key="1">
    <source>
        <dbReference type="ARBA" id="ARBA00022801"/>
    </source>
</evidence>
<dbReference type="EMBL" id="CCRF01000087">
    <property type="protein sequence ID" value="CEE02798.1"/>
    <property type="molecule type" value="Genomic_DNA"/>
</dbReference>
<dbReference type="InterPro" id="IPR041999">
    <property type="entry name" value="Sortase_D_1"/>
</dbReference>
<feature type="active site" description="Proton donor/acceptor" evidence="2">
    <location>
        <position position="114"/>
    </location>
</feature>
<keyword evidence="3" id="KW-0472">Membrane</keyword>
<evidence type="ECO:0008006" key="6">
    <source>
        <dbReference type="Google" id="ProtNLM"/>
    </source>
</evidence>
<dbReference type="RefSeq" id="WP_034772652.1">
    <property type="nucleotide sequence ID" value="NZ_CCRF01000087.1"/>
</dbReference>
<evidence type="ECO:0000256" key="2">
    <source>
        <dbReference type="PIRSR" id="PIRSR605754-1"/>
    </source>
</evidence>
<dbReference type="AlphaFoldDB" id="A0A090J2C4"/>
<accession>A0A090J2C4</accession>
<feature type="transmembrane region" description="Helical" evidence="3">
    <location>
        <begin position="7"/>
        <end position="28"/>
    </location>
</feature>
<feature type="active site" description="Acyl-thioester intermediate" evidence="2">
    <location>
        <position position="172"/>
    </location>
</feature>
<dbReference type="GO" id="GO:0016787">
    <property type="term" value="F:hydrolase activity"/>
    <property type="evidence" value="ECO:0007669"/>
    <property type="project" value="UniProtKB-KW"/>
</dbReference>
<keyword evidence="3" id="KW-1133">Transmembrane helix</keyword>
<name>A0A090J2C4_9BACI</name>
<dbReference type="InterPro" id="IPR005754">
    <property type="entry name" value="Sortase"/>
</dbReference>
<dbReference type="InterPro" id="IPR023365">
    <property type="entry name" value="Sortase_dom-sf"/>
</dbReference>